<name>A0A2S8S6B8_9RHOB</name>
<gene>
    <name evidence="2" type="ORF">LX70_02590</name>
</gene>
<dbReference type="OrthoDB" id="9794183at2"/>
<dbReference type="Pfam" id="PF07883">
    <property type="entry name" value="Cupin_2"/>
    <property type="match status" value="1"/>
</dbReference>
<protein>
    <submittedName>
        <fullName evidence="2">Mannose-6-phosphate isomerase-like protein (Cupin superfamily)</fullName>
    </submittedName>
</protein>
<dbReference type="CDD" id="cd02226">
    <property type="entry name" value="cupin_YdbB-like"/>
    <property type="match status" value="1"/>
</dbReference>
<feature type="domain" description="Cupin type-2" evidence="1">
    <location>
        <begin position="30"/>
        <end position="94"/>
    </location>
</feature>
<evidence type="ECO:0000313" key="3">
    <source>
        <dbReference type="Proteomes" id="UP000238338"/>
    </source>
</evidence>
<keyword evidence="2" id="KW-0413">Isomerase</keyword>
<dbReference type="Gene3D" id="2.60.120.10">
    <property type="entry name" value="Jelly Rolls"/>
    <property type="match status" value="1"/>
</dbReference>
<dbReference type="AlphaFoldDB" id="A0A2S8S6B8"/>
<sequence>MKVVNLAEKLALFATHWDPKVVAEYNGNDIMVVKVEGEFPFHDHPDTDDFFLVLDGEVLLDVEDRTHVLRPGELFVVPKGVRHRPRAEREATLLLIEPRGTPNTGDAATAARKDRI</sequence>
<dbReference type="InterPro" id="IPR011051">
    <property type="entry name" value="RmlC_Cupin_sf"/>
</dbReference>
<dbReference type="GO" id="GO:0016853">
    <property type="term" value="F:isomerase activity"/>
    <property type="evidence" value="ECO:0007669"/>
    <property type="project" value="UniProtKB-KW"/>
</dbReference>
<dbReference type="EMBL" id="PVEP01000005">
    <property type="protein sequence ID" value="PQV56324.1"/>
    <property type="molecule type" value="Genomic_DNA"/>
</dbReference>
<organism evidence="2 3">
    <name type="scientific">Albidovulum denitrificans</name>
    <dbReference type="NCBI Taxonomy" id="404881"/>
    <lineage>
        <taxon>Bacteria</taxon>
        <taxon>Pseudomonadati</taxon>
        <taxon>Pseudomonadota</taxon>
        <taxon>Alphaproteobacteria</taxon>
        <taxon>Rhodobacterales</taxon>
        <taxon>Paracoccaceae</taxon>
        <taxon>Albidovulum</taxon>
    </lineage>
</organism>
<reference evidence="2 3" key="1">
    <citation type="submission" date="2018-02" db="EMBL/GenBank/DDBJ databases">
        <title>Genomic Encyclopedia of Archaeal and Bacterial Type Strains, Phase II (KMG-II): from individual species to whole genera.</title>
        <authorList>
            <person name="Goeker M."/>
        </authorList>
    </citation>
    <scope>NUCLEOTIDE SEQUENCE [LARGE SCALE GENOMIC DNA]</scope>
    <source>
        <strain evidence="2 3">DSM 18921</strain>
    </source>
</reference>
<accession>A0A2S8S6B8</accession>
<dbReference type="Proteomes" id="UP000238338">
    <property type="component" value="Unassembled WGS sequence"/>
</dbReference>
<dbReference type="SUPFAM" id="SSF51182">
    <property type="entry name" value="RmlC-like cupins"/>
    <property type="match status" value="1"/>
</dbReference>
<dbReference type="InterPro" id="IPR052044">
    <property type="entry name" value="PKS_Associated_Protein"/>
</dbReference>
<evidence type="ECO:0000313" key="2">
    <source>
        <dbReference type="EMBL" id="PQV56324.1"/>
    </source>
</evidence>
<evidence type="ECO:0000259" key="1">
    <source>
        <dbReference type="Pfam" id="PF07883"/>
    </source>
</evidence>
<keyword evidence="3" id="KW-1185">Reference proteome</keyword>
<dbReference type="InterPro" id="IPR014710">
    <property type="entry name" value="RmlC-like_jellyroll"/>
</dbReference>
<comment type="caution">
    <text evidence="2">The sequence shown here is derived from an EMBL/GenBank/DDBJ whole genome shotgun (WGS) entry which is preliminary data.</text>
</comment>
<dbReference type="PANTHER" id="PTHR36114:SF1">
    <property type="entry name" value="16.7 KDA PROTEIN IN WHIE LOCUS"/>
    <property type="match status" value="1"/>
</dbReference>
<proteinExistence type="predicted"/>
<dbReference type="PANTHER" id="PTHR36114">
    <property type="entry name" value="16.7 KDA PROTEIN IN WHIE LOCUS"/>
    <property type="match status" value="1"/>
</dbReference>
<dbReference type="RefSeq" id="WP_105515171.1">
    <property type="nucleotide sequence ID" value="NZ_PVEP01000005.1"/>
</dbReference>
<dbReference type="InterPro" id="IPR013096">
    <property type="entry name" value="Cupin_2"/>
</dbReference>